<evidence type="ECO:0000313" key="3">
    <source>
        <dbReference type="Proteomes" id="UP000275078"/>
    </source>
</evidence>
<accession>A0A3N4HEN0</accession>
<feature type="region of interest" description="Disordered" evidence="1">
    <location>
        <begin position="72"/>
        <end position="111"/>
    </location>
</feature>
<keyword evidence="3" id="KW-1185">Reference proteome</keyword>
<dbReference type="AlphaFoldDB" id="A0A3N4HEN0"/>
<organism evidence="2 3">
    <name type="scientific">Ascobolus immersus RN42</name>
    <dbReference type="NCBI Taxonomy" id="1160509"/>
    <lineage>
        <taxon>Eukaryota</taxon>
        <taxon>Fungi</taxon>
        <taxon>Dikarya</taxon>
        <taxon>Ascomycota</taxon>
        <taxon>Pezizomycotina</taxon>
        <taxon>Pezizomycetes</taxon>
        <taxon>Pezizales</taxon>
        <taxon>Ascobolaceae</taxon>
        <taxon>Ascobolus</taxon>
    </lineage>
</organism>
<proteinExistence type="predicted"/>
<evidence type="ECO:0000256" key="1">
    <source>
        <dbReference type="SAM" id="MobiDB-lite"/>
    </source>
</evidence>
<sequence>MSKLNSNELKTDEGTMTVGPKRLRKTAILEQLRKFIDAGKFTFRDQMEAMGYSKADMKKIFQEEFGDILEEITKGKEKDDQTEETSKDLEDISSESNSGNEKQDVKKITVENPISKRKQENCLDDKLSHKKAKLNKYFSDNKEVVLAQEKNVIRSKLQEYYFAIVLTIANINRSLTALPVSINEIISKKINKLLNTKPNVKGKYLEYCIQLVLLFGSKYQICYIKDLIAALEHNIAQVKTVLEEDSETLAKALQLFGKIEGVQADTKLKLYETRFLTRLFYVLKTKLESEEHERRKAGTSVCKRGVKVATFVIDQLSKEYKTSRTRTTGEIRKEMINLIALGKRFDVICETFGDSFLFLLPEFGIDQAGQPVGVKMETMVSFMSQEVFDLFLELVLVLFPNVKKLQKDSFNTLEKVGLWSFPQDVEKKLSIRNNLSDLEYWQLSCKMMRLMD</sequence>
<evidence type="ECO:0000313" key="2">
    <source>
        <dbReference type="EMBL" id="RPA71388.1"/>
    </source>
</evidence>
<dbReference type="EMBL" id="ML119935">
    <property type="protein sequence ID" value="RPA71388.1"/>
    <property type="molecule type" value="Genomic_DNA"/>
</dbReference>
<name>A0A3N4HEN0_ASCIM</name>
<feature type="compositionally biased region" description="Basic and acidic residues" evidence="1">
    <location>
        <begin position="72"/>
        <end position="90"/>
    </location>
</feature>
<dbReference type="Proteomes" id="UP000275078">
    <property type="component" value="Unassembled WGS sequence"/>
</dbReference>
<protein>
    <submittedName>
        <fullName evidence="2">Uncharacterized protein</fullName>
    </submittedName>
</protein>
<reference evidence="2 3" key="1">
    <citation type="journal article" date="2018" name="Nat. Ecol. Evol.">
        <title>Pezizomycetes genomes reveal the molecular basis of ectomycorrhizal truffle lifestyle.</title>
        <authorList>
            <person name="Murat C."/>
            <person name="Payen T."/>
            <person name="Noel B."/>
            <person name="Kuo A."/>
            <person name="Morin E."/>
            <person name="Chen J."/>
            <person name="Kohler A."/>
            <person name="Krizsan K."/>
            <person name="Balestrini R."/>
            <person name="Da Silva C."/>
            <person name="Montanini B."/>
            <person name="Hainaut M."/>
            <person name="Levati E."/>
            <person name="Barry K.W."/>
            <person name="Belfiori B."/>
            <person name="Cichocki N."/>
            <person name="Clum A."/>
            <person name="Dockter R.B."/>
            <person name="Fauchery L."/>
            <person name="Guy J."/>
            <person name="Iotti M."/>
            <person name="Le Tacon F."/>
            <person name="Lindquist E.A."/>
            <person name="Lipzen A."/>
            <person name="Malagnac F."/>
            <person name="Mello A."/>
            <person name="Molinier V."/>
            <person name="Miyauchi S."/>
            <person name="Poulain J."/>
            <person name="Riccioni C."/>
            <person name="Rubini A."/>
            <person name="Sitrit Y."/>
            <person name="Splivallo R."/>
            <person name="Traeger S."/>
            <person name="Wang M."/>
            <person name="Zifcakova L."/>
            <person name="Wipf D."/>
            <person name="Zambonelli A."/>
            <person name="Paolocci F."/>
            <person name="Nowrousian M."/>
            <person name="Ottonello S."/>
            <person name="Baldrian P."/>
            <person name="Spatafora J.W."/>
            <person name="Henrissat B."/>
            <person name="Nagy L.G."/>
            <person name="Aury J.M."/>
            <person name="Wincker P."/>
            <person name="Grigoriev I.V."/>
            <person name="Bonfante P."/>
            <person name="Martin F.M."/>
        </authorList>
    </citation>
    <scope>NUCLEOTIDE SEQUENCE [LARGE SCALE GENOMIC DNA]</scope>
    <source>
        <strain evidence="2 3">RN42</strain>
    </source>
</reference>
<gene>
    <name evidence="2" type="ORF">BJ508DRAFT_315659</name>
</gene>